<reference evidence="1" key="1">
    <citation type="submission" date="2014-11" db="EMBL/GenBank/DDBJ databases">
        <authorList>
            <person name="Amaro Gonzalez C."/>
        </authorList>
    </citation>
    <scope>NUCLEOTIDE SEQUENCE</scope>
</reference>
<dbReference type="AlphaFoldDB" id="A0A0E9RI60"/>
<proteinExistence type="predicted"/>
<sequence>MLSNFYSSLYPCAKSVVITLI</sequence>
<name>A0A0E9RI60_ANGAN</name>
<dbReference type="EMBL" id="GBXM01079751">
    <property type="protein sequence ID" value="JAH28826.1"/>
    <property type="molecule type" value="Transcribed_RNA"/>
</dbReference>
<protein>
    <submittedName>
        <fullName evidence="1">Uncharacterized protein</fullName>
    </submittedName>
</protein>
<reference evidence="1" key="2">
    <citation type="journal article" date="2015" name="Fish Shellfish Immunol.">
        <title>Early steps in the European eel (Anguilla anguilla)-Vibrio vulnificus interaction in the gills: Role of the RtxA13 toxin.</title>
        <authorList>
            <person name="Callol A."/>
            <person name="Pajuelo D."/>
            <person name="Ebbesson L."/>
            <person name="Teles M."/>
            <person name="MacKenzie S."/>
            <person name="Amaro C."/>
        </authorList>
    </citation>
    <scope>NUCLEOTIDE SEQUENCE</scope>
</reference>
<evidence type="ECO:0000313" key="1">
    <source>
        <dbReference type="EMBL" id="JAH28826.1"/>
    </source>
</evidence>
<accession>A0A0E9RI60</accession>
<organism evidence="1">
    <name type="scientific">Anguilla anguilla</name>
    <name type="common">European freshwater eel</name>
    <name type="synonym">Muraena anguilla</name>
    <dbReference type="NCBI Taxonomy" id="7936"/>
    <lineage>
        <taxon>Eukaryota</taxon>
        <taxon>Metazoa</taxon>
        <taxon>Chordata</taxon>
        <taxon>Craniata</taxon>
        <taxon>Vertebrata</taxon>
        <taxon>Euteleostomi</taxon>
        <taxon>Actinopterygii</taxon>
        <taxon>Neopterygii</taxon>
        <taxon>Teleostei</taxon>
        <taxon>Anguilliformes</taxon>
        <taxon>Anguillidae</taxon>
        <taxon>Anguilla</taxon>
    </lineage>
</organism>